<gene>
    <name evidence="1" type="ORF">CSUI_000390</name>
</gene>
<reference evidence="1 2" key="1">
    <citation type="journal article" date="2017" name="Int. J. Parasitol.">
        <title>The genome of the protozoan parasite Cystoisospora suis and a reverse vaccinology approach to identify vaccine candidates.</title>
        <authorList>
            <person name="Palmieri N."/>
            <person name="Shrestha A."/>
            <person name="Ruttkowski B."/>
            <person name="Beck T."/>
            <person name="Vogl C."/>
            <person name="Tomley F."/>
            <person name="Blake D.P."/>
            <person name="Joachim A."/>
        </authorList>
    </citation>
    <scope>NUCLEOTIDE SEQUENCE [LARGE SCALE GENOMIC DNA]</scope>
    <source>
        <strain evidence="1 2">Wien I</strain>
    </source>
</reference>
<sequence length="162" mass="18498">MDRRFTYNCREELEGHVSCAKVFLEQHARFGVPYAPGARGESDPCRLTRAHYMQCMQERKAQGLDGDKVALSMIQHSGPPKPCEMALTIHGTCVANELERSQRLGEKYWTQGGEDKCLPTRSSYEQCIFRWMRGDTDSRHDGQLSADLERNVGHLQVRLPNK</sequence>
<dbReference type="RefSeq" id="XP_067927400.1">
    <property type="nucleotide sequence ID" value="XM_068060624.1"/>
</dbReference>
<dbReference type="OrthoDB" id="411529at2759"/>
<accession>A0A2C6LGZ5</accession>
<comment type="caution">
    <text evidence="1">The sequence shown here is derived from an EMBL/GenBank/DDBJ whole genome shotgun (WGS) entry which is preliminary data.</text>
</comment>
<dbReference type="GeneID" id="94423835"/>
<name>A0A2C6LGZ5_9APIC</name>
<dbReference type="Proteomes" id="UP000221165">
    <property type="component" value="Unassembled WGS sequence"/>
</dbReference>
<dbReference type="VEuPathDB" id="ToxoDB:CSUI_000390"/>
<organism evidence="1 2">
    <name type="scientific">Cystoisospora suis</name>
    <dbReference type="NCBI Taxonomy" id="483139"/>
    <lineage>
        <taxon>Eukaryota</taxon>
        <taxon>Sar</taxon>
        <taxon>Alveolata</taxon>
        <taxon>Apicomplexa</taxon>
        <taxon>Conoidasida</taxon>
        <taxon>Coccidia</taxon>
        <taxon>Eucoccidiorida</taxon>
        <taxon>Eimeriorina</taxon>
        <taxon>Sarcocystidae</taxon>
        <taxon>Cystoisospora</taxon>
    </lineage>
</organism>
<dbReference type="AlphaFoldDB" id="A0A2C6LGZ5"/>
<protein>
    <submittedName>
        <fullName evidence="1">Jmjc domain protein</fullName>
    </submittedName>
</protein>
<evidence type="ECO:0000313" key="2">
    <source>
        <dbReference type="Proteomes" id="UP000221165"/>
    </source>
</evidence>
<evidence type="ECO:0000313" key="1">
    <source>
        <dbReference type="EMBL" id="PHJ25754.1"/>
    </source>
</evidence>
<dbReference type="EMBL" id="MIGC01000167">
    <property type="protein sequence ID" value="PHJ25754.1"/>
    <property type="molecule type" value="Genomic_DNA"/>
</dbReference>
<keyword evidence="2" id="KW-1185">Reference proteome</keyword>
<proteinExistence type="predicted"/>